<proteinExistence type="predicted"/>
<dbReference type="Proteomes" id="UP001432322">
    <property type="component" value="Unassembled WGS sequence"/>
</dbReference>
<evidence type="ECO:0000313" key="2">
    <source>
        <dbReference type="EMBL" id="GMT32438.1"/>
    </source>
</evidence>
<comment type="caution">
    <text evidence="2">The sequence shown here is derived from an EMBL/GenBank/DDBJ whole genome shotgun (WGS) entry which is preliminary data.</text>
</comment>
<keyword evidence="3" id="KW-1185">Reference proteome</keyword>
<sequence>LQVWKTPMASLRFSPPTTNIICRRREIRCRACFGSESERRPLSDSASVSLPLRRRRCPESSDLARETRRSRCPLSGREKKTRKYKRAHILALLRKVGREYGVLRFGKRSMDGSDMEGLIFKKSVPGVLRFGRK</sequence>
<accession>A0AAV5WP89</accession>
<evidence type="ECO:0000256" key="1">
    <source>
        <dbReference type="SAM" id="MobiDB-lite"/>
    </source>
</evidence>
<gene>
    <name evidence="2" type="ORF">PFISCL1PPCAC_23735</name>
</gene>
<feature type="non-terminal residue" evidence="2">
    <location>
        <position position="1"/>
    </location>
</feature>
<dbReference type="AlphaFoldDB" id="A0AAV5WP89"/>
<reference evidence="2" key="1">
    <citation type="submission" date="2023-10" db="EMBL/GenBank/DDBJ databases">
        <title>Genome assembly of Pristionchus species.</title>
        <authorList>
            <person name="Yoshida K."/>
            <person name="Sommer R.J."/>
        </authorList>
    </citation>
    <scope>NUCLEOTIDE SEQUENCE</scope>
    <source>
        <strain evidence="2">RS5133</strain>
    </source>
</reference>
<evidence type="ECO:0008006" key="4">
    <source>
        <dbReference type="Google" id="ProtNLM"/>
    </source>
</evidence>
<dbReference type="EMBL" id="BTSY01000006">
    <property type="protein sequence ID" value="GMT32438.1"/>
    <property type="molecule type" value="Genomic_DNA"/>
</dbReference>
<organism evidence="2 3">
    <name type="scientific">Pristionchus fissidentatus</name>
    <dbReference type="NCBI Taxonomy" id="1538716"/>
    <lineage>
        <taxon>Eukaryota</taxon>
        <taxon>Metazoa</taxon>
        <taxon>Ecdysozoa</taxon>
        <taxon>Nematoda</taxon>
        <taxon>Chromadorea</taxon>
        <taxon>Rhabditida</taxon>
        <taxon>Rhabditina</taxon>
        <taxon>Diplogasteromorpha</taxon>
        <taxon>Diplogasteroidea</taxon>
        <taxon>Neodiplogasteridae</taxon>
        <taxon>Pristionchus</taxon>
    </lineage>
</organism>
<protein>
    <recommendedName>
        <fullName evidence="4">Ribosomal protein</fullName>
    </recommendedName>
</protein>
<feature type="region of interest" description="Disordered" evidence="1">
    <location>
        <begin position="59"/>
        <end position="80"/>
    </location>
</feature>
<evidence type="ECO:0000313" key="3">
    <source>
        <dbReference type="Proteomes" id="UP001432322"/>
    </source>
</evidence>
<feature type="compositionally biased region" description="Basic and acidic residues" evidence="1">
    <location>
        <begin position="59"/>
        <end position="69"/>
    </location>
</feature>
<name>A0AAV5WP89_9BILA</name>